<dbReference type="Pfam" id="PF18126">
    <property type="entry name" value="Mitoc_mL59"/>
    <property type="match status" value="1"/>
</dbReference>
<keyword evidence="4" id="KW-1185">Reference proteome</keyword>
<evidence type="ECO:0000313" key="3">
    <source>
        <dbReference type="EMBL" id="KAL3768882.1"/>
    </source>
</evidence>
<proteinExistence type="predicted"/>
<reference evidence="3 4" key="1">
    <citation type="submission" date="2024-10" db="EMBL/GenBank/DDBJ databases">
        <title>Updated reference genomes for cyclostephanoid diatoms.</title>
        <authorList>
            <person name="Roberts W.R."/>
            <person name="Alverson A.J."/>
        </authorList>
    </citation>
    <scope>NUCLEOTIDE SEQUENCE [LARGE SCALE GENOMIC DNA]</scope>
    <source>
        <strain evidence="3 4">AJA276-08</strain>
    </source>
</reference>
<dbReference type="EMBL" id="JALLAZ020001670">
    <property type="protein sequence ID" value="KAL3768882.1"/>
    <property type="molecule type" value="Genomic_DNA"/>
</dbReference>
<dbReference type="InterPro" id="IPR040922">
    <property type="entry name" value="Ribosomal_mL59_dom"/>
</dbReference>
<sequence length="165" mass="17900">MRSALRQLCRHGVEALRPQKVNDKWRGPAISRRVAADLRKSALRSGTYGSFDAATGVGWDPAWDAPDRRGGGCGTTAVDVVVDANVAGVAAAAGGGGSNAGSIQSIRPPRGHKRDRTREARARKIEDLVAKADDRIEEYRLEREKNRPLPGIEEEFKRAVKGSSW</sequence>
<comment type="caution">
    <text evidence="3">The sequence shown here is derived from an EMBL/GenBank/DDBJ whole genome shotgun (WGS) entry which is preliminary data.</text>
</comment>
<name>A0ABD3MYT5_9STRA</name>
<dbReference type="AlphaFoldDB" id="A0ABD3MYT5"/>
<feature type="region of interest" description="Disordered" evidence="1">
    <location>
        <begin position="91"/>
        <end position="120"/>
    </location>
</feature>
<evidence type="ECO:0000256" key="1">
    <source>
        <dbReference type="SAM" id="MobiDB-lite"/>
    </source>
</evidence>
<protein>
    <recommendedName>
        <fullName evidence="2">Large ribosomal subunit protein mL59 domain-containing protein</fullName>
    </recommendedName>
</protein>
<dbReference type="Proteomes" id="UP001530315">
    <property type="component" value="Unassembled WGS sequence"/>
</dbReference>
<evidence type="ECO:0000259" key="2">
    <source>
        <dbReference type="Pfam" id="PF18126"/>
    </source>
</evidence>
<gene>
    <name evidence="3" type="ORF">ACHAW5_003354</name>
</gene>
<organism evidence="3 4">
    <name type="scientific">Stephanodiscus triporus</name>
    <dbReference type="NCBI Taxonomy" id="2934178"/>
    <lineage>
        <taxon>Eukaryota</taxon>
        <taxon>Sar</taxon>
        <taxon>Stramenopiles</taxon>
        <taxon>Ochrophyta</taxon>
        <taxon>Bacillariophyta</taxon>
        <taxon>Coscinodiscophyceae</taxon>
        <taxon>Thalassiosirophycidae</taxon>
        <taxon>Stephanodiscales</taxon>
        <taxon>Stephanodiscaceae</taxon>
        <taxon>Stephanodiscus</taxon>
    </lineage>
</organism>
<accession>A0ABD3MYT5</accession>
<evidence type="ECO:0000313" key="4">
    <source>
        <dbReference type="Proteomes" id="UP001530315"/>
    </source>
</evidence>
<feature type="domain" description="Large ribosomal subunit protein mL59" evidence="2">
    <location>
        <begin position="19"/>
        <end position="140"/>
    </location>
</feature>